<name>A0A1B8G9K3_9PEZI</name>
<proteinExistence type="predicted"/>
<dbReference type="Proteomes" id="UP000091956">
    <property type="component" value="Unassembled WGS sequence"/>
</dbReference>
<evidence type="ECO:0000313" key="3">
    <source>
        <dbReference type="Proteomes" id="UP000091956"/>
    </source>
</evidence>
<reference evidence="2 3" key="1">
    <citation type="submission" date="2016-03" db="EMBL/GenBank/DDBJ databases">
        <title>Comparative genomics of Pseudogymnoascus destructans, the fungus causing white-nose syndrome of bats.</title>
        <authorList>
            <person name="Palmer J.M."/>
            <person name="Drees K.P."/>
            <person name="Foster J.T."/>
            <person name="Lindner D.L."/>
        </authorList>
    </citation>
    <scope>NUCLEOTIDE SEQUENCE [LARGE SCALE GENOMIC DNA]</scope>
    <source>
        <strain evidence="2 3">UAMH 10579</strain>
    </source>
</reference>
<accession>A0A1B8G9K3</accession>
<reference evidence="3" key="2">
    <citation type="journal article" date="2018" name="Nat. Commun.">
        <title>Extreme sensitivity to ultraviolet light in the fungal pathogen causing white-nose syndrome of bats.</title>
        <authorList>
            <person name="Palmer J.M."/>
            <person name="Drees K.P."/>
            <person name="Foster J.T."/>
            <person name="Lindner D.L."/>
        </authorList>
    </citation>
    <scope>NUCLEOTIDE SEQUENCE [LARGE SCALE GENOMIC DNA]</scope>
    <source>
        <strain evidence="3">UAMH 10579</strain>
    </source>
</reference>
<dbReference type="EMBL" id="KV460266">
    <property type="protein sequence ID" value="OBT92514.1"/>
    <property type="molecule type" value="Genomic_DNA"/>
</dbReference>
<protein>
    <submittedName>
        <fullName evidence="2">Uncharacterized protein</fullName>
    </submittedName>
</protein>
<feature type="region of interest" description="Disordered" evidence="1">
    <location>
        <begin position="1"/>
        <end position="47"/>
    </location>
</feature>
<keyword evidence="3" id="KW-1185">Reference proteome</keyword>
<dbReference type="GeneID" id="28842845"/>
<dbReference type="RefSeq" id="XP_018126247.1">
    <property type="nucleotide sequence ID" value="XM_018278873.2"/>
</dbReference>
<sequence length="143" mass="16308">MPNANDKAKPRRRSRGLALSQPATHVRPVRPSVGKMRKMANPPRDAPIARPWELKLRSKEWKQTLAKEKLRSLLPFPATTIWALAYMVSTNVSAQQEVTLKLTPESIKVLIEYHKELEKEIFNKPHTQSATAANSYVHRASIY</sequence>
<evidence type="ECO:0000313" key="2">
    <source>
        <dbReference type="EMBL" id="OBT92514.1"/>
    </source>
</evidence>
<organism evidence="2 3">
    <name type="scientific">Pseudogymnoascus verrucosus</name>
    <dbReference type="NCBI Taxonomy" id="342668"/>
    <lineage>
        <taxon>Eukaryota</taxon>
        <taxon>Fungi</taxon>
        <taxon>Dikarya</taxon>
        <taxon>Ascomycota</taxon>
        <taxon>Pezizomycotina</taxon>
        <taxon>Leotiomycetes</taxon>
        <taxon>Thelebolales</taxon>
        <taxon>Thelebolaceae</taxon>
        <taxon>Pseudogymnoascus</taxon>
    </lineage>
</organism>
<gene>
    <name evidence="2" type="ORF">VE01_09459</name>
</gene>
<dbReference type="AlphaFoldDB" id="A0A1B8G9K3"/>
<evidence type="ECO:0000256" key="1">
    <source>
        <dbReference type="SAM" id="MobiDB-lite"/>
    </source>
</evidence>